<name>A0A0F9UDY0_9ZZZZ</name>
<organism evidence="1">
    <name type="scientific">marine sediment metagenome</name>
    <dbReference type="NCBI Taxonomy" id="412755"/>
    <lineage>
        <taxon>unclassified sequences</taxon>
        <taxon>metagenomes</taxon>
        <taxon>ecological metagenomes</taxon>
    </lineage>
</organism>
<protein>
    <submittedName>
        <fullName evidence="1">Uncharacterized protein</fullName>
    </submittedName>
</protein>
<reference evidence="1" key="1">
    <citation type="journal article" date="2015" name="Nature">
        <title>Complex archaea that bridge the gap between prokaryotes and eukaryotes.</title>
        <authorList>
            <person name="Spang A."/>
            <person name="Saw J.H."/>
            <person name="Jorgensen S.L."/>
            <person name="Zaremba-Niedzwiedzka K."/>
            <person name="Martijn J."/>
            <person name="Lind A.E."/>
            <person name="van Eijk R."/>
            <person name="Schleper C."/>
            <person name="Guy L."/>
            <person name="Ettema T.J."/>
        </authorList>
    </citation>
    <scope>NUCLEOTIDE SEQUENCE</scope>
</reference>
<dbReference type="AlphaFoldDB" id="A0A0F9UDY0"/>
<dbReference type="EMBL" id="LAZR01000725">
    <property type="protein sequence ID" value="KKN59451.1"/>
    <property type="molecule type" value="Genomic_DNA"/>
</dbReference>
<accession>A0A0F9UDY0</accession>
<proteinExistence type="predicted"/>
<evidence type="ECO:0000313" key="1">
    <source>
        <dbReference type="EMBL" id="KKN59451.1"/>
    </source>
</evidence>
<sequence>MSLIVGQNSWCTILEADTYLTEKIEAEVWFGLTPVGTPGETSKQSLLISAFYWLYLAPGLNLSPTLTDINILNAQIEAALFLMEHYTELNERRGAIHSGLTAFTLSQKEERLDKVQIKIPDYIMGMLRDYSIVNTVALLKGEYDT</sequence>
<comment type="caution">
    <text evidence="1">The sequence shown here is derived from an EMBL/GenBank/DDBJ whole genome shotgun (WGS) entry which is preliminary data.</text>
</comment>
<gene>
    <name evidence="1" type="ORF">LCGC14_0541630</name>
</gene>